<sequence length="340" mass="37119">MKWECTCCPRCWWLNDLSSALNPMSSFAPSSMKALVSNASTQTMLFAGRCIHRKLVAFDSVGRMFTAGFLGLMASRPYRTSYTVRFVTLLSLWKLPKSTMVALNPLQAPKASSLSDSTLFEGASNRTMSRLLFWAARRNGVIPNESLAVRLTSFLSRRHSTTSRCPASAATCSGVMPFNKRALISASAPSNRRTTLTVPCLHALCKGVQLPSLFAMTSAPCVRSNSTISSRPCAMARWIAAFPLPSTAFTLALGDRGRSSSILHSPYLPVLAAQWRGVLLPSSWPASPSSAIFWRSNSSITFEPQLQSLSAARLCRTCRPLLSFLLTSAPHFSSTSTTWK</sequence>
<dbReference type="Proteomes" id="UP000193240">
    <property type="component" value="Unassembled WGS sequence"/>
</dbReference>
<name>A0A1Y2LNL0_EPING</name>
<organism evidence="1 2">
    <name type="scientific">Epicoccum nigrum</name>
    <name type="common">Soil fungus</name>
    <name type="synonym">Epicoccum purpurascens</name>
    <dbReference type="NCBI Taxonomy" id="105696"/>
    <lineage>
        <taxon>Eukaryota</taxon>
        <taxon>Fungi</taxon>
        <taxon>Dikarya</taxon>
        <taxon>Ascomycota</taxon>
        <taxon>Pezizomycotina</taxon>
        <taxon>Dothideomycetes</taxon>
        <taxon>Pleosporomycetidae</taxon>
        <taxon>Pleosporales</taxon>
        <taxon>Pleosporineae</taxon>
        <taxon>Didymellaceae</taxon>
        <taxon>Epicoccum</taxon>
    </lineage>
</organism>
<dbReference type="InParanoid" id="A0A1Y2LNL0"/>
<dbReference type="EMBL" id="KZ107854">
    <property type="protein sequence ID" value="OSS45481.1"/>
    <property type="molecule type" value="Genomic_DNA"/>
</dbReference>
<dbReference type="AlphaFoldDB" id="A0A1Y2LNL0"/>
<accession>A0A1Y2LNL0</accession>
<keyword evidence="2" id="KW-1185">Reference proteome</keyword>
<reference evidence="1 2" key="1">
    <citation type="journal article" date="2017" name="Genome Announc.">
        <title>Genome sequence of the saprophytic ascomycete Epicoccum nigrum ICMP 19927 strain isolated from New Zealand.</title>
        <authorList>
            <person name="Fokin M."/>
            <person name="Fleetwood D."/>
            <person name="Weir B.S."/>
            <person name="Villas-Boas S.G."/>
        </authorList>
    </citation>
    <scope>NUCLEOTIDE SEQUENCE [LARGE SCALE GENOMIC DNA]</scope>
    <source>
        <strain evidence="1 2">ICMP 19927</strain>
    </source>
</reference>
<protein>
    <submittedName>
        <fullName evidence="1">Uncharacterized protein</fullName>
    </submittedName>
</protein>
<evidence type="ECO:0000313" key="1">
    <source>
        <dbReference type="EMBL" id="OSS45481.1"/>
    </source>
</evidence>
<gene>
    <name evidence="1" type="ORF">B5807_10130</name>
</gene>
<proteinExistence type="predicted"/>
<evidence type="ECO:0000313" key="2">
    <source>
        <dbReference type="Proteomes" id="UP000193240"/>
    </source>
</evidence>